<sequence>MTTYVALLHSIVLGGGRRVVMSDLRATVESIGFRSPRTLVATGNLVFEADNEAVADVEAALETAFTRDFGKHVDIIGRSAEDWIALAAGNPFSDASASEAPNIIVRAMRTPLSRDVLPGLQRHSTNGEKIRIVNGDLWIHFPAKPSTSKLVSALTTKRLGIGTLRNWNTVRGLRDMISA</sequence>
<organism evidence="1 2">
    <name type="scientific">Rhizobium giardinii</name>
    <dbReference type="NCBI Taxonomy" id="56731"/>
    <lineage>
        <taxon>Bacteria</taxon>
        <taxon>Pseudomonadati</taxon>
        <taxon>Pseudomonadota</taxon>
        <taxon>Alphaproteobacteria</taxon>
        <taxon>Hyphomicrobiales</taxon>
        <taxon>Rhizobiaceae</taxon>
        <taxon>Rhizobium/Agrobacterium group</taxon>
        <taxon>Rhizobium</taxon>
    </lineage>
</organism>
<reference evidence="1 2" key="1">
    <citation type="submission" date="2020-08" db="EMBL/GenBank/DDBJ databases">
        <title>Genomic Encyclopedia of Type Strains, Phase IV (KMG-V): Genome sequencing to study the core and pangenomes of soil and plant-associated prokaryotes.</title>
        <authorList>
            <person name="Whitman W."/>
        </authorList>
    </citation>
    <scope>NUCLEOTIDE SEQUENCE [LARGE SCALE GENOMIC DNA]</scope>
    <source>
        <strain evidence="1 2">SEMIA 4084</strain>
    </source>
</reference>
<dbReference type="RefSeq" id="WP_018325110.1">
    <property type="nucleotide sequence ID" value="NZ_JACHBK010000012.1"/>
</dbReference>
<dbReference type="EMBL" id="JACHBK010000012">
    <property type="protein sequence ID" value="MBB5538057.1"/>
    <property type="molecule type" value="Genomic_DNA"/>
</dbReference>
<comment type="caution">
    <text evidence="1">The sequence shown here is derived from an EMBL/GenBank/DDBJ whole genome shotgun (WGS) entry which is preliminary data.</text>
</comment>
<dbReference type="PIRSF" id="PIRSF008502">
    <property type="entry name" value="UCP008502"/>
    <property type="match status" value="1"/>
</dbReference>
<dbReference type="PANTHER" id="PTHR36439">
    <property type="entry name" value="BLL4334 PROTEIN"/>
    <property type="match status" value="1"/>
</dbReference>
<dbReference type="Gene3D" id="3.30.70.1280">
    <property type="entry name" value="SP0830-like domains"/>
    <property type="match status" value="1"/>
</dbReference>
<evidence type="ECO:0000313" key="2">
    <source>
        <dbReference type="Proteomes" id="UP000585507"/>
    </source>
</evidence>
<dbReference type="PANTHER" id="PTHR36439:SF1">
    <property type="entry name" value="DUF1697 DOMAIN-CONTAINING PROTEIN"/>
    <property type="match status" value="1"/>
</dbReference>
<evidence type="ECO:0000313" key="1">
    <source>
        <dbReference type="EMBL" id="MBB5538057.1"/>
    </source>
</evidence>
<gene>
    <name evidence="1" type="ORF">GGD55_004778</name>
</gene>
<dbReference type="AlphaFoldDB" id="A0A7W8UET4"/>
<name>A0A7W8UET4_9HYPH</name>
<dbReference type="Proteomes" id="UP000585507">
    <property type="component" value="Unassembled WGS sequence"/>
</dbReference>
<keyword evidence="2" id="KW-1185">Reference proteome</keyword>
<dbReference type="Pfam" id="PF08002">
    <property type="entry name" value="DUF1697"/>
    <property type="match status" value="1"/>
</dbReference>
<dbReference type="SUPFAM" id="SSF160379">
    <property type="entry name" value="SP0830-like"/>
    <property type="match status" value="1"/>
</dbReference>
<protein>
    <submittedName>
        <fullName evidence="1">Uncharacterized protein (DUF1697 family)</fullName>
    </submittedName>
</protein>
<dbReference type="InterPro" id="IPR012545">
    <property type="entry name" value="DUF1697"/>
</dbReference>
<accession>A0A7W8UET4</accession>
<proteinExistence type="predicted"/>